<keyword evidence="3" id="KW-1185">Reference proteome</keyword>
<evidence type="ECO:0000256" key="1">
    <source>
        <dbReference type="SAM" id="MobiDB-lite"/>
    </source>
</evidence>
<protein>
    <submittedName>
        <fullName evidence="2">Uncharacterized protein</fullName>
    </submittedName>
</protein>
<dbReference type="AlphaFoldDB" id="A0AAV4WGS4"/>
<feature type="region of interest" description="Disordered" evidence="1">
    <location>
        <begin position="18"/>
        <end position="106"/>
    </location>
</feature>
<name>A0AAV4WGS4_CAEEX</name>
<dbReference type="EMBL" id="BPLR01016204">
    <property type="protein sequence ID" value="GIY82045.1"/>
    <property type="molecule type" value="Genomic_DNA"/>
</dbReference>
<organism evidence="2 3">
    <name type="scientific">Caerostris extrusa</name>
    <name type="common">Bark spider</name>
    <name type="synonym">Caerostris bankana</name>
    <dbReference type="NCBI Taxonomy" id="172846"/>
    <lineage>
        <taxon>Eukaryota</taxon>
        <taxon>Metazoa</taxon>
        <taxon>Ecdysozoa</taxon>
        <taxon>Arthropoda</taxon>
        <taxon>Chelicerata</taxon>
        <taxon>Arachnida</taxon>
        <taxon>Araneae</taxon>
        <taxon>Araneomorphae</taxon>
        <taxon>Entelegynae</taxon>
        <taxon>Araneoidea</taxon>
        <taxon>Araneidae</taxon>
        <taxon>Caerostris</taxon>
    </lineage>
</organism>
<sequence>MSKSLNLKSKLLIFLVDNGPDQRVANTDERDGNGDEYDNDERVKFNKDNINYDTEEEENDYDDKYFEANNPPVNIDEEVSYEGDMYGKDQPEEGIIDTGDGSDDDDMIDLNDNDGRILNGEDTHVDDMADAEDGNDAVDYEEEINDDDNEGIVYGDATEGTNEDAVNRHQWFIG</sequence>
<reference evidence="2 3" key="1">
    <citation type="submission" date="2021-06" db="EMBL/GenBank/DDBJ databases">
        <title>Caerostris extrusa draft genome.</title>
        <authorList>
            <person name="Kono N."/>
            <person name="Arakawa K."/>
        </authorList>
    </citation>
    <scope>NUCLEOTIDE SEQUENCE [LARGE SCALE GENOMIC DNA]</scope>
</reference>
<dbReference type="Proteomes" id="UP001054945">
    <property type="component" value="Unassembled WGS sequence"/>
</dbReference>
<evidence type="ECO:0000313" key="2">
    <source>
        <dbReference type="EMBL" id="GIY82045.1"/>
    </source>
</evidence>
<gene>
    <name evidence="2" type="ORF">CEXT_237351</name>
</gene>
<comment type="caution">
    <text evidence="2">The sequence shown here is derived from an EMBL/GenBank/DDBJ whole genome shotgun (WGS) entry which is preliminary data.</text>
</comment>
<proteinExistence type="predicted"/>
<feature type="compositionally biased region" description="Acidic residues" evidence="1">
    <location>
        <begin position="92"/>
        <end position="106"/>
    </location>
</feature>
<accession>A0AAV4WGS4</accession>
<evidence type="ECO:0000313" key="3">
    <source>
        <dbReference type="Proteomes" id="UP001054945"/>
    </source>
</evidence>